<organism evidence="2 3">
    <name type="scientific">Madurella fahalii</name>
    <dbReference type="NCBI Taxonomy" id="1157608"/>
    <lineage>
        <taxon>Eukaryota</taxon>
        <taxon>Fungi</taxon>
        <taxon>Dikarya</taxon>
        <taxon>Ascomycota</taxon>
        <taxon>Pezizomycotina</taxon>
        <taxon>Sordariomycetes</taxon>
        <taxon>Sordariomycetidae</taxon>
        <taxon>Sordariales</taxon>
        <taxon>Sordariales incertae sedis</taxon>
        <taxon>Madurella</taxon>
    </lineage>
</organism>
<evidence type="ECO:0008006" key="4">
    <source>
        <dbReference type="Google" id="ProtNLM"/>
    </source>
</evidence>
<evidence type="ECO:0000313" key="3">
    <source>
        <dbReference type="Proteomes" id="UP001628179"/>
    </source>
</evidence>
<feature type="compositionally biased region" description="Acidic residues" evidence="1">
    <location>
        <begin position="32"/>
        <end position="41"/>
    </location>
</feature>
<dbReference type="RefSeq" id="XP_070913301.1">
    <property type="nucleotide sequence ID" value="XM_071057200.1"/>
</dbReference>
<proteinExistence type="predicted"/>
<name>A0ABQ0G1D9_9PEZI</name>
<dbReference type="Proteomes" id="UP001628179">
    <property type="component" value="Unassembled WGS sequence"/>
</dbReference>
<evidence type="ECO:0000313" key="2">
    <source>
        <dbReference type="EMBL" id="GAB1311568.1"/>
    </source>
</evidence>
<feature type="region of interest" description="Disordered" evidence="1">
    <location>
        <begin position="1"/>
        <end position="87"/>
    </location>
</feature>
<reference evidence="2 3" key="1">
    <citation type="submission" date="2024-09" db="EMBL/GenBank/DDBJ databases">
        <title>Itraconazole resistance in Madurella fahalii resulting from another homologue of gene encoding cytochrome P450 14-alpha sterol demethylase (CYP51).</title>
        <authorList>
            <person name="Yoshioka I."/>
            <person name="Fahal A.H."/>
            <person name="Kaneko S."/>
            <person name="Yaguchi T."/>
        </authorList>
    </citation>
    <scope>NUCLEOTIDE SEQUENCE [LARGE SCALE GENOMIC DNA]</scope>
    <source>
        <strain evidence="2 3">IFM 68171</strain>
    </source>
</reference>
<gene>
    <name evidence="2" type="ORF">MFIFM68171_01778</name>
</gene>
<keyword evidence="3" id="KW-1185">Reference proteome</keyword>
<dbReference type="EMBL" id="BAAFSV010000001">
    <property type="protein sequence ID" value="GAB1311568.1"/>
    <property type="molecule type" value="Genomic_DNA"/>
</dbReference>
<sequence>MVVSRKRPLTPVVPPCKRSGEYPSVFNHNDSDEYESEDSEDSSNPIALTFCRNPPTQTIQSSGSKSGSDTKKKSRPVSLLTRGLRRLGLRRTETPAASGPVKKLQPVTVVQAKAKTSPLTVTGEISVAGATDPISIKWADEAVANHPEPLPRQARPKGKKTRAAAGAAAGAGAGAKPIAIPLPPLPTNFDPNAPLALLPNLGPKMRRILAQPRYRSHYRDLYYQKAQSDAAAWRTALANDRAAVARAGPMGPERTRSDVAYLGEDRGWACCNCGADNSRFEFLCWSCAAHSKGPCCDIVG</sequence>
<accession>A0ABQ0G1D9</accession>
<dbReference type="GeneID" id="98172523"/>
<protein>
    <recommendedName>
        <fullName evidence="4">RanBP2-type domain-containing protein</fullName>
    </recommendedName>
</protein>
<evidence type="ECO:0000256" key="1">
    <source>
        <dbReference type="SAM" id="MobiDB-lite"/>
    </source>
</evidence>
<comment type="caution">
    <text evidence="2">The sequence shown here is derived from an EMBL/GenBank/DDBJ whole genome shotgun (WGS) entry which is preliminary data.</text>
</comment>